<geneLocation type="plasmid" evidence="7">
    <name>pRGFK1664</name>
</geneLocation>
<dbReference type="AlphaFoldDB" id="A0A0H5Q893"/>
<evidence type="ECO:0000256" key="6">
    <source>
        <dbReference type="ARBA" id="ARBA00030388"/>
    </source>
</evidence>
<evidence type="ECO:0000256" key="4">
    <source>
        <dbReference type="ARBA" id="ARBA00022759"/>
    </source>
</evidence>
<keyword evidence="7" id="KW-0614">Plasmid</keyword>
<dbReference type="GO" id="GO:0006401">
    <property type="term" value="P:RNA catabolic process"/>
    <property type="evidence" value="ECO:0007669"/>
    <property type="project" value="InterPro"/>
</dbReference>
<dbReference type="GO" id="GO:0004519">
    <property type="term" value="F:endonuclease activity"/>
    <property type="evidence" value="ECO:0007669"/>
    <property type="project" value="UniProtKB-KW"/>
</dbReference>
<reference evidence="7" key="2">
    <citation type="submission" date="2015-07" db="EMBL/GenBank/DDBJ databases">
        <title>Plasmids, circular viruses and viroids from rat gut.</title>
        <authorList>
            <person name="Jorgensen T.J."/>
            <person name="Hansen M.A."/>
            <person name="Xu Z."/>
            <person name="Tabak M.A."/>
            <person name="Sorensen S.J."/>
            <person name="Hansen L.H."/>
        </authorList>
    </citation>
    <scope>NUCLEOTIDE SEQUENCE</scope>
    <source>
        <plasmid evidence="7">pRGFK1664</plasmid>
    </source>
</reference>
<sequence>MAYNITFSPEAWADYLYWQTVDKKTLKRINKLLQELQRDGAVRGIGKAELLRHADGMSKRIDDKNRLTYTMEGESLVILSCRGHYED</sequence>
<dbReference type="EMBL" id="LN854169">
    <property type="protein sequence ID" value="CRY97620.1"/>
    <property type="molecule type" value="Genomic_DNA"/>
</dbReference>
<comment type="similarity">
    <text evidence="1">Belongs to the YoeB family.</text>
</comment>
<dbReference type="Gene3D" id="3.30.2310.20">
    <property type="entry name" value="RelE-like"/>
    <property type="match status" value="1"/>
</dbReference>
<dbReference type="InterPro" id="IPR009614">
    <property type="entry name" value="YoeB_toxin"/>
</dbReference>
<evidence type="ECO:0000256" key="5">
    <source>
        <dbReference type="ARBA" id="ARBA00022801"/>
    </source>
</evidence>
<reference evidence="7" key="1">
    <citation type="submission" date="2015-06" db="EMBL/GenBank/DDBJ databases">
        <authorList>
            <person name="Joergensen T."/>
        </authorList>
    </citation>
    <scope>NUCLEOTIDE SEQUENCE</scope>
    <source>
        <plasmid evidence="7">pRGFK1664</plasmid>
    </source>
</reference>
<name>A0A0H5Q893_9ZZZZ</name>
<keyword evidence="5" id="KW-0378">Hydrolase</keyword>
<keyword evidence="3" id="KW-0540">Nuclease</keyword>
<dbReference type="NCBIfam" id="TIGR02116">
    <property type="entry name" value="toxin_Txe_YoeB"/>
    <property type="match status" value="1"/>
</dbReference>
<dbReference type="GO" id="GO:0016787">
    <property type="term" value="F:hydrolase activity"/>
    <property type="evidence" value="ECO:0007669"/>
    <property type="project" value="UniProtKB-KW"/>
</dbReference>
<evidence type="ECO:0000256" key="3">
    <source>
        <dbReference type="ARBA" id="ARBA00022722"/>
    </source>
</evidence>
<accession>A0A0H5Q893</accession>
<dbReference type="Pfam" id="PF06769">
    <property type="entry name" value="YoeB_toxin"/>
    <property type="match status" value="1"/>
</dbReference>
<keyword evidence="2" id="KW-1277">Toxin-antitoxin system</keyword>
<dbReference type="PANTHER" id="PTHR38039">
    <property type="entry name" value="TOXIN YOEB"/>
    <property type="match status" value="1"/>
</dbReference>
<evidence type="ECO:0000256" key="1">
    <source>
        <dbReference type="ARBA" id="ARBA00008172"/>
    </source>
</evidence>
<dbReference type="GO" id="GO:0045892">
    <property type="term" value="P:negative regulation of DNA-templated transcription"/>
    <property type="evidence" value="ECO:0007669"/>
    <property type="project" value="TreeGrafter"/>
</dbReference>
<evidence type="ECO:0000256" key="2">
    <source>
        <dbReference type="ARBA" id="ARBA00022649"/>
    </source>
</evidence>
<protein>
    <recommendedName>
        <fullName evidence="6">Putative mRNA interferase YoeB</fullName>
    </recommendedName>
</protein>
<keyword evidence="4" id="KW-0255">Endonuclease</keyword>
<evidence type="ECO:0000313" key="7">
    <source>
        <dbReference type="EMBL" id="CRY97620.1"/>
    </source>
</evidence>
<dbReference type="SUPFAM" id="SSF143011">
    <property type="entry name" value="RelE-like"/>
    <property type="match status" value="1"/>
</dbReference>
<dbReference type="PANTHER" id="PTHR38039:SF1">
    <property type="entry name" value="TOXIN YOEB"/>
    <property type="match status" value="1"/>
</dbReference>
<dbReference type="InterPro" id="IPR035093">
    <property type="entry name" value="RelE/ParE_toxin_dom_sf"/>
</dbReference>
<organism evidence="7">
    <name type="scientific">uncultured prokaryote</name>
    <dbReference type="NCBI Taxonomy" id="198431"/>
    <lineage>
        <taxon>unclassified sequences</taxon>
        <taxon>environmental samples</taxon>
    </lineage>
</organism>
<proteinExistence type="inferred from homology"/>